<evidence type="ECO:0000256" key="13">
    <source>
        <dbReference type="ARBA" id="ARBA00023136"/>
    </source>
</evidence>
<feature type="coiled-coil region" evidence="14">
    <location>
        <begin position="218"/>
        <end position="248"/>
    </location>
</feature>
<evidence type="ECO:0000256" key="11">
    <source>
        <dbReference type="ARBA" id="ARBA00022989"/>
    </source>
</evidence>
<dbReference type="SUPFAM" id="SSF47384">
    <property type="entry name" value="Homodimeric domain of signal transducing histidine kinase"/>
    <property type="match status" value="1"/>
</dbReference>
<proteinExistence type="predicted"/>
<protein>
    <recommendedName>
        <fullName evidence="3">histidine kinase</fullName>
        <ecNumber evidence="3">2.7.13.3</ecNumber>
    </recommendedName>
</protein>
<gene>
    <name evidence="18" type="ORF">CPJCM30710_07130</name>
</gene>
<dbReference type="Gene3D" id="6.10.340.10">
    <property type="match status" value="1"/>
</dbReference>
<name>A0A919RX18_9CLOT</name>
<comment type="subcellular location">
    <subcellularLocation>
        <location evidence="2">Cell membrane</location>
        <topology evidence="2">Multi-pass membrane protein</topology>
    </subcellularLocation>
</comment>
<dbReference type="Gene3D" id="1.10.287.130">
    <property type="match status" value="1"/>
</dbReference>
<keyword evidence="13 15" id="KW-0472">Membrane</keyword>
<evidence type="ECO:0000256" key="1">
    <source>
        <dbReference type="ARBA" id="ARBA00000085"/>
    </source>
</evidence>
<dbReference type="PANTHER" id="PTHR45528:SF1">
    <property type="entry name" value="SENSOR HISTIDINE KINASE CPXA"/>
    <property type="match status" value="1"/>
</dbReference>
<dbReference type="EMBL" id="BOPZ01000004">
    <property type="protein sequence ID" value="GIM28047.1"/>
    <property type="molecule type" value="Genomic_DNA"/>
</dbReference>
<dbReference type="InterPro" id="IPR005467">
    <property type="entry name" value="His_kinase_dom"/>
</dbReference>
<dbReference type="PANTHER" id="PTHR45528">
    <property type="entry name" value="SENSOR HISTIDINE KINASE CPXA"/>
    <property type="match status" value="1"/>
</dbReference>
<reference evidence="18" key="1">
    <citation type="submission" date="2021-03" db="EMBL/GenBank/DDBJ databases">
        <title>Taxonomic study of Clostridium polyendosporum from meadow-gley soil under rice.</title>
        <authorList>
            <person name="Kobayashi H."/>
            <person name="Tanizawa Y."/>
            <person name="Yagura M."/>
        </authorList>
    </citation>
    <scope>NUCLEOTIDE SEQUENCE</scope>
    <source>
        <strain evidence="18">JCM 30710</strain>
    </source>
</reference>
<keyword evidence="6" id="KW-0808">Transferase</keyword>
<dbReference type="SMART" id="SM00388">
    <property type="entry name" value="HisKA"/>
    <property type="match status" value="1"/>
</dbReference>
<dbReference type="EC" id="2.7.13.3" evidence="3"/>
<dbReference type="CDD" id="cd00075">
    <property type="entry name" value="HATPase"/>
    <property type="match status" value="1"/>
</dbReference>
<dbReference type="InterPro" id="IPR004358">
    <property type="entry name" value="Sig_transdc_His_kin-like_C"/>
</dbReference>
<evidence type="ECO:0000256" key="7">
    <source>
        <dbReference type="ARBA" id="ARBA00022692"/>
    </source>
</evidence>
<keyword evidence="7 15" id="KW-0812">Transmembrane</keyword>
<dbReference type="InterPro" id="IPR003594">
    <property type="entry name" value="HATPase_dom"/>
</dbReference>
<evidence type="ECO:0000256" key="10">
    <source>
        <dbReference type="ARBA" id="ARBA00022840"/>
    </source>
</evidence>
<dbReference type="InterPro" id="IPR003660">
    <property type="entry name" value="HAMP_dom"/>
</dbReference>
<feature type="transmembrane region" description="Helical" evidence="15">
    <location>
        <begin position="166"/>
        <end position="185"/>
    </location>
</feature>
<evidence type="ECO:0000259" key="16">
    <source>
        <dbReference type="PROSITE" id="PS50109"/>
    </source>
</evidence>
<dbReference type="PROSITE" id="PS50109">
    <property type="entry name" value="HIS_KIN"/>
    <property type="match status" value="1"/>
</dbReference>
<evidence type="ECO:0000256" key="14">
    <source>
        <dbReference type="SAM" id="Coils"/>
    </source>
</evidence>
<dbReference type="Proteomes" id="UP000679179">
    <property type="component" value="Unassembled WGS sequence"/>
</dbReference>
<evidence type="ECO:0000256" key="6">
    <source>
        <dbReference type="ARBA" id="ARBA00022679"/>
    </source>
</evidence>
<dbReference type="SMART" id="SM00387">
    <property type="entry name" value="HATPase_c"/>
    <property type="match status" value="1"/>
</dbReference>
<accession>A0A919RX18</accession>
<sequence length="459" mass="51816">MKKLRQKLIYSYIFVTALSIIIISILANLYLEKGFNEYVSDKINERKNFVITSIESQYKNNQWDVNAITNIGINALQDGLIIKVTDTNGNVVWDAREYNHGMCEAMIRKISNNMMSKFPNFNGQYVINEYDLSSDGVKNGILEVGYYGPFYYNDADFVFVNTLNKIFVAAGVIGLLSSIILGIIISGSISNPILRVVKATNLISTGHYKDRIIEKSKVEEITSLVTSVNNLAESLEKQELLRTRLTRDIAHELRTPLTTLQSHLEAILDGIWEPTSDRLTSFHEEILRLKRLVGDLERLSRYDQETMKLDKEKINVKELVNQIIINFEKQFIDKKVQLISDIKECIINVDKDKINQAIINILSNALKYTPEGGEVIVKCYYEDGKGVISIEDSGIGISKEHLSHIFERFYRVDESRTRNTGGAGIGLAITKAIVSAHGGGITVESNINEGTIFRIYLPS</sequence>
<evidence type="ECO:0000256" key="5">
    <source>
        <dbReference type="ARBA" id="ARBA00022553"/>
    </source>
</evidence>
<dbReference type="GO" id="GO:0000155">
    <property type="term" value="F:phosphorelay sensor kinase activity"/>
    <property type="evidence" value="ECO:0007669"/>
    <property type="project" value="InterPro"/>
</dbReference>
<evidence type="ECO:0000256" key="4">
    <source>
        <dbReference type="ARBA" id="ARBA00022475"/>
    </source>
</evidence>
<dbReference type="AlphaFoldDB" id="A0A919RX18"/>
<evidence type="ECO:0000256" key="9">
    <source>
        <dbReference type="ARBA" id="ARBA00022777"/>
    </source>
</evidence>
<keyword evidence="19" id="KW-1185">Reference proteome</keyword>
<dbReference type="GO" id="GO:0005524">
    <property type="term" value="F:ATP binding"/>
    <property type="evidence" value="ECO:0007669"/>
    <property type="project" value="UniProtKB-KW"/>
</dbReference>
<dbReference type="SUPFAM" id="SSF55874">
    <property type="entry name" value="ATPase domain of HSP90 chaperone/DNA topoisomerase II/histidine kinase"/>
    <property type="match status" value="1"/>
</dbReference>
<comment type="caution">
    <text evidence="18">The sequence shown here is derived from an EMBL/GenBank/DDBJ whole genome shotgun (WGS) entry which is preliminary data.</text>
</comment>
<keyword evidence="8" id="KW-0547">Nucleotide-binding</keyword>
<dbReference type="Pfam" id="PF00512">
    <property type="entry name" value="HisKA"/>
    <property type="match status" value="1"/>
</dbReference>
<keyword evidence="14" id="KW-0175">Coiled coil</keyword>
<dbReference type="Gene3D" id="3.30.565.10">
    <property type="entry name" value="Histidine kinase-like ATPase, C-terminal domain"/>
    <property type="match status" value="1"/>
</dbReference>
<evidence type="ECO:0000256" key="15">
    <source>
        <dbReference type="SAM" id="Phobius"/>
    </source>
</evidence>
<dbReference type="CDD" id="cd00082">
    <property type="entry name" value="HisKA"/>
    <property type="match status" value="1"/>
</dbReference>
<keyword evidence="11 15" id="KW-1133">Transmembrane helix</keyword>
<keyword evidence="9 18" id="KW-0418">Kinase</keyword>
<dbReference type="PROSITE" id="PS50885">
    <property type="entry name" value="HAMP"/>
    <property type="match status" value="1"/>
</dbReference>
<dbReference type="RefSeq" id="WP_212902786.1">
    <property type="nucleotide sequence ID" value="NZ_BOPZ01000004.1"/>
</dbReference>
<evidence type="ECO:0000313" key="19">
    <source>
        <dbReference type="Proteomes" id="UP000679179"/>
    </source>
</evidence>
<dbReference type="InterPro" id="IPR003661">
    <property type="entry name" value="HisK_dim/P_dom"/>
</dbReference>
<evidence type="ECO:0000313" key="18">
    <source>
        <dbReference type="EMBL" id="GIM28047.1"/>
    </source>
</evidence>
<feature type="domain" description="Histidine kinase" evidence="16">
    <location>
        <begin position="248"/>
        <end position="459"/>
    </location>
</feature>
<evidence type="ECO:0000256" key="12">
    <source>
        <dbReference type="ARBA" id="ARBA00023012"/>
    </source>
</evidence>
<dbReference type="PRINTS" id="PR00344">
    <property type="entry name" value="BCTRLSENSOR"/>
</dbReference>
<evidence type="ECO:0000256" key="8">
    <source>
        <dbReference type="ARBA" id="ARBA00022741"/>
    </source>
</evidence>
<keyword evidence="12" id="KW-0902">Two-component regulatory system</keyword>
<feature type="domain" description="HAMP" evidence="17">
    <location>
        <begin position="187"/>
        <end position="240"/>
    </location>
</feature>
<dbReference type="GO" id="GO:0005886">
    <property type="term" value="C:plasma membrane"/>
    <property type="evidence" value="ECO:0007669"/>
    <property type="project" value="UniProtKB-SubCell"/>
</dbReference>
<dbReference type="InterPro" id="IPR036097">
    <property type="entry name" value="HisK_dim/P_sf"/>
</dbReference>
<dbReference type="Pfam" id="PF02518">
    <property type="entry name" value="HATPase_c"/>
    <property type="match status" value="1"/>
</dbReference>
<comment type="catalytic activity">
    <reaction evidence="1">
        <text>ATP + protein L-histidine = ADP + protein N-phospho-L-histidine.</text>
        <dbReference type="EC" id="2.7.13.3"/>
    </reaction>
</comment>
<organism evidence="18 19">
    <name type="scientific">Clostridium polyendosporum</name>
    <dbReference type="NCBI Taxonomy" id="69208"/>
    <lineage>
        <taxon>Bacteria</taxon>
        <taxon>Bacillati</taxon>
        <taxon>Bacillota</taxon>
        <taxon>Clostridia</taxon>
        <taxon>Eubacteriales</taxon>
        <taxon>Clostridiaceae</taxon>
        <taxon>Clostridium</taxon>
    </lineage>
</organism>
<dbReference type="FunFam" id="3.30.565.10:FF:000006">
    <property type="entry name" value="Sensor histidine kinase WalK"/>
    <property type="match status" value="1"/>
</dbReference>
<dbReference type="InterPro" id="IPR050398">
    <property type="entry name" value="HssS/ArlS-like"/>
</dbReference>
<evidence type="ECO:0000256" key="2">
    <source>
        <dbReference type="ARBA" id="ARBA00004651"/>
    </source>
</evidence>
<evidence type="ECO:0000256" key="3">
    <source>
        <dbReference type="ARBA" id="ARBA00012438"/>
    </source>
</evidence>
<keyword evidence="4" id="KW-1003">Cell membrane</keyword>
<feature type="transmembrane region" description="Helical" evidence="15">
    <location>
        <begin position="12"/>
        <end position="31"/>
    </location>
</feature>
<dbReference type="InterPro" id="IPR036890">
    <property type="entry name" value="HATPase_C_sf"/>
</dbReference>
<evidence type="ECO:0000259" key="17">
    <source>
        <dbReference type="PROSITE" id="PS50885"/>
    </source>
</evidence>
<dbReference type="SMART" id="SM00304">
    <property type="entry name" value="HAMP"/>
    <property type="match status" value="1"/>
</dbReference>
<dbReference type="Pfam" id="PF00672">
    <property type="entry name" value="HAMP"/>
    <property type="match status" value="1"/>
</dbReference>
<keyword evidence="10" id="KW-0067">ATP-binding</keyword>
<keyword evidence="5" id="KW-0597">Phosphoprotein</keyword>